<evidence type="ECO:0000313" key="2">
    <source>
        <dbReference type="Proteomes" id="UP000325690"/>
    </source>
</evidence>
<dbReference type="Proteomes" id="UP000325690">
    <property type="component" value="Unassembled WGS sequence"/>
</dbReference>
<name>A0A5N5VB50_MYCPH</name>
<reference evidence="1 2" key="1">
    <citation type="submission" date="2012-10" db="EMBL/GenBank/DDBJ databases">
        <title>The draft sequence of the Mycobacterium pheli genome.</title>
        <authorList>
            <person name="Pettersson B.M.F."/>
            <person name="Das S."/>
            <person name="Dasgupta S."/>
            <person name="Bhattacharya A."/>
            <person name="Kirsebom L.A."/>
        </authorList>
    </citation>
    <scope>NUCLEOTIDE SEQUENCE [LARGE SCALE GENOMIC DNA]</scope>
    <source>
        <strain evidence="1 2">CCUG 21000</strain>
    </source>
</reference>
<comment type="caution">
    <text evidence="1">The sequence shown here is derived from an EMBL/GenBank/DDBJ whole genome shotgun (WGS) entry which is preliminary data.</text>
</comment>
<evidence type="ECO:0000313" key="1">
    <source>
        <dbReference type="EMBL" id="KAB7759085.1"/>
    </source>
</evidence>
<organism evidence="1 2">
    <name type="scientific">Mycolicibacterium phlei DSM 43239 = CCUG 21000</name>
    <dbReference type="NCBI Taxonomy" id="1226750"/>
    <lineage>
        <taxon>Bacteria</taxon>
        <taxon>Bacillati</taxon>
        <taxon>Actinomycetota</taxon>
        <taxon>Actinomycetes</taxon>
        <taxon>Mycobacteriales</taxon>
        <taxon>Mycobacteriaceae</taxon>
        <taxon>Mycolicibacterium</taxon>
    </lineage>
</organism>
<accession>A0A5N5VB50</accession>
<dbReference type="EMBL" id="ANBP01000003">
    <property type="protein sequence ID" value="KAB7759085.1"/>
    <property type="molecule type" value="Genomic_DNA"/>
</dbReference>
<protein>
    <submittedName>
        <fullName evidence="1">Uncharacterized protein</fullName>
    </submittedName>
</protein>
<sequence>MAIGVVVIALIALIYSRLTAPPEECKPVLELLEYNSSQGQLIREKTADEEGVPTAADEIAYQAWADGLAERARNVDEPSLRFTAIEVADLAATFVRTMPEVRAAAESRVPGAPTPAVVFEQAARSDQIQRKLAELADACKT</sequence>
<gene>
    <name evidence="1" type="ORF">MPHL21000_04595</name>
</gene>
<dbReference type="AlphaFoldDB" id="A0A5N5VB50"/>
<proteinExistence type="predicted"/>
<keyword evidence="2" id="KW-1185">Reference proteome</keyword>